<dbReference type="SUPFAM" id="SSF82861">
    <property type="entry name" value="Mechanosensitive channel protein MscS (YggB), transmembrane region"/>
    <property type="match status" value="1"/>
</dbReference>
<evidence type="ECO:0000313" key="11">
    <source>
        <dbReference type="Proteomes" id="UP000675379"/>
    </source>
</evidence>
<dbReference type="InterPro" id="IPR011014">
    <property type="entry name" value="MscS_channel_TM-2"/>
</dbReference>
<dbReference type="SUPFAM" id="SSF50182">
    <property type="entry name" value="Sm-like ribonucleoproteins"/>
    <property type="match status" value="1"/>
</dbReference>
<evidence type="ECO:0000256" key="2">
    <source>
        <dbReference type="ARBA" id="ARBA00008017"/>
    </source>
</evidence>
<keyword evidence="5 7" id="KW-1133">Transmembrane helix</keyword>
<dbReference type="RefSeq" id="WP_211802527.1">
    <property type="nucleotide sequence ID" value="NZ_JAGSCS010000020.1"/>
</dbReference>
<keyword evidence="11" id="KW-1185">Reference proteome</keyword>
<keyword evidence="6 7" id="KW-0472">Membrane</keyword>
<dbReference type="GO" id="GO:0008381">
    <property type="term" value="F:mechanosensitive monoatomic ion channel activity"/>
    <property type="evidence" value="ECO:0007669"/>
    <property type="project" value="InterPro"/>
</dbReference>
<dbReference type="InterPro" id="IPR006686">
    <property type="entry name" value="MscS_channel_CS"/>
</dbReference>
<dbReference type="GO" id="GO:0005886">
    <property type="term" value="C:plasma membrane"/>
    <property type="evidence" value="ECO:0007669"/>
    <property type="project" value="UniProtKB-SubCell"/>
</dbReference>
<dbReference type="PANTHER" id="PTHR30221">
    <property type="entry name" value="SMALL-CONDUCTANCE MECHANOSENSITIVE CHANNEL"/>
    <property type="match status" value="1"/>
</dbReference>
<dbReference type="InterPro" id="IPR045275">
    <property type="entry name" value="MscS_archaea/bacteria_type"/>
</dbReference>
<evidence type="ECO:0000313" key="10">
    <source>
        <dbReference type="EMBL" id="MBR0577108.1"/>
    </source>
</evidence>
<keyword evidence="3" id="KW-1003">Cell membrane</keyword>
<accession>A0A941HRY9</accession>
<feature type="domain" description="Mechanosensitive ion channel MscS C-terminal" evidence="9">
    <location>
        <begin position="176"/>
        <end position="255"/>
    </location>
</feature>
<protein>
    <submittedName>
        <fullName evidence="10">Mechanosensitive ion channel</fullName>
    </submittedName>
</protein>
<dbReference type="Pfam" id="PF05552">
    <property type="entry name" value="MS_channel_1st_1"/>
    <property type="match status" value="1"/>
</dbReference>
<dbReference type="InterPro" id="IPR049278">
    <property type="entry name" value="MS_channel_C"/>
</dbReference>
<dbReference type="Gene3D" id="3.30.70.100">
    <property type="match status" value="1"/>
</dbReference>
<dbReference type="Gene3D" id="2.30.30.60">
    <property type="match status" value="1"/>
</dbReference>
<organism evidence="10 11">
    <name type="scientific">Proteiniclasticum sediminis</name>
    <dbReference type="NCBI Taxonomy" id="2804028"/>
    <lineage>
        <taxon>Bacteria</taxon>
        <taxon>Bacillati</taxon>
        <taxon>Bacillota</taxon>
        <taxon>Clostridia</taxon>
        <taxon>Eubacteriales</taxon>
        <taxon>Clostridiaceae</taxon>
        <taxon>Proteiniclasticum</taxon>
    </lineage>
</organism>
<evidence type="ECO:0000256" key="1">
    <source>
        <dbReference type="ARBA" id="ARBA00004651"/>
    </source>
</evidence>
<dbReference type="AlphaFoldDB" id="A0A941HRY9"/>
<dbReference type="Proteomes" id="UP000675379">
    <property type="component" value="Unassembled WGS sequence"/>
</dbReference>
<dbReference type="InterPro" id="IPR023408">
    <property type="entry name" value="MscS_beta-dom_sf"/>
</dbReference>
<dbReference type="InterPro" id="IPR008910">
    <property type="entry name" value="MSC_TM_helix"/>
</dbReference>
<gene>
    <name evidence="10" type="ORF">KCG48_12360</name>
</gene>
<comment type="subcellular location">
    <subcellularLocation>
        <location evidence="1">Cell membrane</location>
        <topology evidence="1">Multi-pass membrane protein</topology>
    </subcellularLocation>
</comment>
<dbReference type="Pfam" id="PF00924">
    <property type="entry name" value="MS_channel_2nd"/>
    <property type="match status" value="1"/>
</dbReference>
<evidence type="ECO:0000256" key="4">
    <source>
        <dbReference type="ARBA" id="ARBA00022692"/>
    </source>
</evidence>
<comment type="caution">
    <text evidence="10">The sequence shown here is derived from an EMBL/GenBank/DDBJ whole genome shotgun (WGS) entry which is preliminary data.</text>
</comment>
<dbReference type="PROSITE" id="PS01246">
    <property type="entry name" value="UPF0003"/>
    <property type="match status" value="1"/>
</dbReference>
<dbReference type="Gene3D" id="1.10.287.1260">
    <property type="match status" value="1"/>
</dbReference>
<sequence>MALWEKYNEQITTYGTKIGAFLLVLILGWWLANYAVRLVEKALQKSKIDLSIHGFLKSMASFFLKLMVLITAATLIGVPVTTFIAMLSAAGLAIGLALKDSLSNFAAGILLLVFRPFSVGDYIEAGSIQGTVLTIQLLHTSLNTPDNRRVMVPNNSLVTSHIINYSVEPFRRIDKVYSVAYGSDVEQVKEILLRLAVRTEGVLDEKGVIVGVSRQNAYSLDFDYKVWVKREDYLAVGYALNEMVLGEFSRHGIAIPYPKQELQVNLGGSVSDVSPSPGNKG</sequence>
<feature type="transmembrane region" description="Helical" evidence="7">
    <location>
        <begin position="60"/>
        <end position="86"/>
    </location>
</feature>
<comment type="similarity">
    <text evidence="2">Belongs to the MscS (TC 1.A.23) family.</text>
</comment>
<keyword evidence="4 7" id="KW-0812">Transmembrane</keyword>
<evidence type="ECO:0000256" key="5">
    <source>
        <dbReference type="ARBA" id="ARBA00022989"/>
    </source>
</evidence>
<evidence type="ECO:0000259" key="9">
    <source>
        <dbReference type="Pfam" id="PF21082"/>
    </source>
</evidence>
<dbReference type="Pfam" id="PF21082">
    <property type="entry name" value="MS_channel_3rd"/>
    <property type="match status" value="1"/>
</dbReference>
<evidence type="ECO:0000259" key="8">
    <source>
        <dbReference type="Pfam" id="PF00924"/>
    </source>
</evidence>
<evidence type="ECO:0000256" key="7">
    <source>
        <dbReference type="SAM" id="Phobius"/>
    </source>
</evidence>
<evidence type="ECO:0000256" key="6">
    <source>
        <dbReference type="ARBA" id="ARBA00023136"/>
    </source>
</evidence>
<proteinExistence type="inferred from homology"/>
<reference evidence="10" key="1">
    <citation type="submission" date="2021-04" db="EMBL/GenBank/DDBJ databases">
        <title>Proteiniclasticum sedimins sp. nov., an obligate anaerobic bacterium isolated from anaerobic sludge.</title>
        <authorList>
            <person name="Liu J."/>
        </authorList>
    </citation>
    <scope>NUCLEOTIDE SEQUENCE</scope>
    <source>
        <strain evidence="10">BAD-10</strain>
    </source>
</reference>
<dbReference type="PANTHER" id="PTHR30221:SF1">
    <property type="entry name" value="SMALL-CONDUCTANCE MECHANOSENSITIVE CHANNEL"/>
    <property type="match status" value="1"/>
</dbReference>
<feature type="domain" description="Mechanosensitive ion channel MscS" evidence="8">
    <location>
        <begin position="100"/>
        <end position="166"/>
    </location>
</feature>
<dbReference type="InterPro" id="IPR010920">
    <property type="entry name" value="LSM_dom_sf"/>
</dbReference>
<name>A0A941HRY9_9CLOT</name>
<dbReference type="SUPFAM" id="SSF82689">
    <property type="entry name" value="Mechanosensitive channel protein MscS (YggB), C-terminal domain"/>
    <property type="match status" value="1"/>
</dbReference>
<dbReference type="InterPro" id="IPR011066">
    <property type="entry name" value="MscS_channel_C_sf"/>
</dbReference>
<dbReference type="EMBL" id="JAGSCS010000020">
    <property type="protein sequence ID" value="MBR0577108.1"/>
    <property type="molecule type" value="Genomic_DNA"/>
</dbReference>
<dbReference type="InterPro" id="IPR006685">
    <property type="entry name" value="MscS_channel_2nd"/>
</dbReference>
<evidence type="ECO:0000256" key="3">
    <source>
        <dbReference type="ARBA" id="ARBA00022475"/>
    </source>
</evidence>
<feature type="transmembrane region" description="Helical" evidence="7">
    <location>
        <begin position="20"/>
        <end position="39"/>
    </location>
</feature>